<evidence type="ECO:0000313" key="3">
    <source>
        <dbReference type="Proteomes" id="UP000050761"/>
    </source>
</evidence>
<proteinExistence type="predicted"/>
<evidence type="ECO:0000313" key="2">
    <source>
        <dbReference type="EMBL" id="VDO34351.1"/>
    </source>
</evidence>
<dbReference type="OrthoDB" id="5846929at2759"/>
<feature type="domain" description="Abnormal cell migration protein 18-like fibronectin type I" evidence="1">
    <location>
        <begin position="21"/>
        <end position="50"/>
    </location>
</feature>
<reference evidence="4" key="2">
    <citation type="submission" date="2019-09" db="UniProtKB">
        <authorList>
            <consortium name="WormBaseParasite"/>
        </authorList>
    </citation>
    <scope>IDENTIFICATION</scope>
</reference>
<keyword evidence="3" id="KW-1185">Reference proteome</keyword>
<accession>A0A183FB46</accession>
<dbReference type="EMBL" id="UZAH01008535">
    <property type="protein sequence ID" value="VDO34351.1"/>
    <property type="molecule type" value="Genomic_DNA"/>
</dbReference>
<organism evidence="3 4">
    <name type="scientific">Heligmosomoides polygyrus</name>
    <name type="common">Parasitic roundworm</name>
    <dbReference type="NCBI Taxonomy" id="6339"/>
    <lineage>
        <taxon>Eukaryota</taxon>
        <taxon>Metazoa</taxon>
        <taxon>Ecdysozoa</taxon>
        <taxon>Nematoda</taxon>
        <taxon>Chromadorea</taxon>
        <taxon>Rhabditida</taxon>
        <taxon>Rhabditina</taxon>
        <taxon>Rhabditomorpha</taxon>
        <taxon>Strongyloidea</taxon>
        <taxon>Heligmosomidae</taxon>
        <taxon>Heligmosomoides</taxon>
    </lineage>
</organism>
<reference evidence="2 3" key="1">
    <citation type="submission" date="2018-11" db="EMBL/GenBank/DDBJ databases">
        <authorList>
            <consortium name="Pathogen Informatics"/>
        </authorList>
    </citation>
    <scope>NUCLEOTIDE SEQUENCE [LARGE SCALE GENOMIC DNA]</scope>
</reference>
<gene>
    <name evidence="2" type="ORF">HPBE_LOCUS3389</name>
</gene>
<accession>A0A3P7UHI2</accession>
<dbReference type="AlphaFoldDB" id="A0A183FB46"/>
<dbReference type="WBParaSite" id="HPBE_0000338801-mRNA-1">
    <property type="protein sequence ID" value="HPBE_0000338801-mRNA-1"/>
    <property type="gene ID" value="HPBE_0000338801"/>
</dbReference>
<protein>
    <submittedName>
        <fullName evidence="4">Sushi domain-containing protein</fullName>
    </submittedName>
</protein>
<name>A0A183FB46_HELPZ</name>
<dbReference type="Pfam" id="PF23003">
    <property type="entry name" value="Fn1_2"/>
    <property type="match status" value="1"/>
</dbReference>
<evidence type="ECO:0000259" key="1">
    <source>
        <dbReference type="Pfam" id="PF23003"/>
    </source>
</evidence>
<dbReference type="Proteomes" id="UP000050761">
    <property type="component" value="Unassembled WGS sequence"/>
</dbReference>
<evidence type="ECO:0000313" key="4">
    <source>
        <dbReference type="WBParaSite" id="HPBE_0000338801-mRNA-1"/>
    </source>
</evidence>
<sequence>MIEHRTNKQTYIEHCPVLDLECTKNGKKYKEGEEFQIGHLRYKCQKYGVYSIEGFTLRLQPLACLLEQFASNYHFSSHILGSYSANLSFCEMTSAGESLSTLFPKLRIRTVSPQ</sequence>
<dbReference type="InterPro" id="IPR055119">
    <property type="entry name" value="Mig18_Fn1"/>
</dbReference>